<feature type="compositionally biased region" description="Pro residues" evidence="1">
    <location>
        <begin position="48"/>
        <end position="82"/>
    </location>
</feature>
<dbReference type="Proteomes" id="UP001174677">
    <property type="component" value="Chromosome 15"/>
</dbReference>
<evidence type="ECO:0000256" key="1">
    <source>
        <dbReference type="SAM" id="MobiDB-lite"/>
    </source>
</evidence>
<dbReference type="PANTHER" id="PTHR35094">
    <property type="entry name" value="LEUCINE-RICH REPEAT EXTENSIN-LIKE PROTEIN 2"/>
    <property type="match status" value="1"/>
</dbReference>
<proteinExistence type="predicted"/>
<sequence>MRLLDFLMLLNFFLLIAATPPIQALDSRKLDENTVPAPTDQKCAPCTSSPPPPPPPSPCPPPPALPPPALPPPTPKKPPSSYCPPPPASFIYITGPPGNLYPIDNDFGGADRPTVAGLPFLVGCGLLGFLLRYGV</sequence>
<dbReference type="PRINTS" id="PR01217">
    <property type="entry name" value="PRICHEXTENSN"/>
</dbReference>
<reference evidence="3 4" key="1">
    <citation type="journal article" date="2023" name="Plant Biotechnol. J.">
        <title>Chromosome-level wild Hevea brasiliensis genome provides new tools for genomic-assisted breeding and valuable loci to elevate rubber yield.</title>
        <authorList>
            <person name="Cheng H."/>
            <person name="Song X."/>
            <person name="Hu Y."/>
            <person name="Wu T."/>
            <person name="Yang Q."/>
            <person name="An Z."/>
            <person name="Feng S."/>
            <person name="Deng Z."/>
            <person name="Wu W."/>
            <person name="Zeng X."/>
            <person name="Tu M."/>
            <person name="Wang X."/>
            <person name="Huang H."/>
        </authorList>
    </citation>
    <scope>NUCLEOTIDE SEQUENCE [LARGE SCALE GENOMIC DNA]</scope>
    <source>
        <strain evidence="3">MT/VB/25A 57/8</strain>
    </source>
</reference>
<comment type="caution">
    <text evidence="3">The sequence shown here is derived from an EMBL/GenBank/DDBJ whole genome shotgun (WGS) entry which is preliminary data.</text>
</comment>
<organism evidence="3 4">
    <name type="scientific">Hevea brasiliensis</name>
    <name type="common">Para rubber tree</name>
    <name type="synonym">Siphonia brasiliensis</name>
    <dbReference type="NCBI Taxonomy" id="3981"/>
    <lineage>
        <taxon>Eukaryota</taxon>
        <taxon>Viridiplantae</taxon>
        <taxon>Streptophyta</taxon>
        <taxon>Embryophyta</taxon>
        <taxon>Tracheophyta</taxon>
        <taxon>Spermatophyta</taxon>
        <taxon>Magnoliopsida</taxon>
        <taxon>eudicotyledons</taxon>
        <taxon>Gunneridae</taxon>
        <taxon>Pentapetalae</taxon>
        <taxon>rosids</taxon>
        <taxon>fabids</taxon>
        <taxon>Malpighiales</taxon>
        <taxon>Euphorbiaceae</taxon>
        <taxon>Crotonoideae</taxon>
        <taxon>Micrandreae</taxon>
        <taxon>Hevea</taxon>
    </lineage>
</organism>
<keyword evidence="2" id="KW-0732">Signal</keyword>
<feature type="signal peptide" evidence="2">
    <location>
        <begin position="1"/>
        <end position="24"/>
    </location>
</feature>
<accession>A0ABQ9KYM2</accession>
<gene>
    <name evidence="3" type="ORF">P3X46_026596</name>
</gene>
<protein>
    <submittedName>
        <fullName evidence="3">Uncharacterized protein</fullName>
    </submittedName>
</protein>
<evidence type="ECO:0000313" key="4">
    <source>
        <dbReference type="Proteomes" id="UP001174677"/>
    </source>
</evidence>
<name>A0ABQ9KYM2_HEVBR</name>
<evidence type="ECO:0000256" key="2">
    <source>
        <dbReference type="SAM" id="SignalP"/>
    </source>
</evidence>
<keyword evidence="4" id="KW-1185">Reference proteome</keyword>
<feature type="chain" id="PRO_5046072007" evidence="2">
    <location>
        <begin position="25"/>
        <end position="135"/>
    </location>
</feature>
<dbReference type="PANTHER" id="PTHR35094:SF1">
    <property type="entry name" value="PROTEIN, PUTATIVE-RELATED"/>
    <property type="match status" value="1"/>
</dbReference>
<dbReference type="EMBL" id="JARPOI010000015">
    <property type="protein sequence ID" value="KAJ9153119.1"/>
    <property type="molecule type" value="Genomic_DNA"/>
</dbReference>
<feature type="region of interest" description="Disordered" evidence="1">
    <location>
        <begin position="30"/>
        <end position="82"/>
    </location>
</feature>
<evidence type="ECO:0000313" key="3">
    <source>
        <dbReference type="EMBL" id="KAJ9153119.1"/>
    </source>
</evidence>